<dbReference type="PANTHER" id="PTHR43432">
    <property type="entry name" value="SLR0285 PROTEIN"/>
    <property type="match status" value="1"/>
</dbReference>
<evidence type="ECO:0000313" key="5">
    <source>
        <dbReference type="EMBL" id="MBF5027463.1"/>
    </source>
</evidence>
<reference evidence="5" key="1">
    <citation type="submission" date="2020-11" db="EMBL/GenBank/DDBJ databases">
        <title>Genome seq and assembly of Planobacterium sp.</title>
        <authorList>
            <person name="Chhetri G."/>
        </authorList>
    </citation>
    <scope>NUCLEOTIDE SEQUENCE</scope>
    <source>
        <strain evidence="5">GCR5</strain>
    </source>
</reference>
<evidence type="ECO:0000259" key="4">
    <source>
        <dbReference type="SMART" id="SM00729"/>
    </source>
</evidence>
<dbReference type="CDD" id="cd01335">
    <property type="entry name" value="Radical_SAM"/>
    <property type="match status" value="1"/>
</dbReference>
<dbReference type="SMART" id="SM00729">
    <property type="entry name" value="Elp3"/>
    <property type="match status" value="1"/>
</dbReference>
<dbReference type="SFLD" id="SFLDG01084">
    <property type="entry name" value="Uncharacterised_Radical_SAM_Su"/>
    <property type="match status" value="1"/>
</dbReference>
<dbReference type="InterPro" id="IPR040086">
    <property type="entry name" value="MJ0683-like"/>
</dbReference>
<dbReference type="RefSeq" id="WP_194739391.1">
    <property type="nucleotide sequence ID" value="NZ_JADKYY010000007.1"/>
</dbReference>
<dbReference type="GO" id="GO:0051536">
    <property type="term" value="F:iron-sulfur cluster binding"/>
    <property type="evidence" value="ECO:0007669"/>
    <property type="project" value="UniProtKB-KW"/>
</dbReference>
<comment type="caution">
    <text evidence="5">The sequence shown here is derived from an EMBL/GenBank/DDBJ whole genome shotgun (WGS) entry which is preliminary data.</text>
</comment>
<organism evidence="5 6">
    <name type="scientific">Planobacterium oryzisoli</name>
    <dbReference type="NCBI Taxonomy" id="2771435"/>
    <lineage>
        <taxon>Bacteria</taxon>
        <taxon>Pseudomonadati</taxon>
        <taxon>Bacteroidota</taxon>
        <taxon>Flavobacteriia</taxon>
        <taxon>Flavobacteriales</taxon>
        <taxon>Weeksellaceae</taxon>
        <taxon>Chryseobacterium group</taxon>
        <taxon>Chryseobacterium</taxon>
    </lineage>
</organism>
<dbReference type="AlphaFoldDB" id="A0A930YW22"/>
<dbReference type="GO" id="GO:0003824">
    <property type="term" value="F:catalytic activity"/>
    <property type="evidence" value="ECO:0007669"/>
    <property type="project" value="InterPro"/>
</dbReference>
<keyword evidence="6" id="KW-1185">Reference proteome</keyword>
<dbReference type="SFLD" id="SFLDS00029">
    <property type="entry name" value="Radical_SAM"/>
    <property type="match status" value="1"/>
</dbReference>
<dbReference type="GO" id="GO:0046872">
    <property type="term" value="F:metal ion binding"/>
    <property type="evidence" value="ECO:0007669"/>
    <property type="project" value="UniProtKB-KW"/>
</dbReference>
<dbReference type="Proteomes" id="UP000694480">
    <property type="component" value="Unassembled WGS sequence"/>
</dbReference>
<name>A0A930YW22_9FLAO</name>
<protein>
    <submittedName>
        <fullName evidence="5">PA0069 family radical SAM protein</fullName>
    </submittedName>
</protein>
<keyword evidence="3" id="KW-0411">Iron-sulfur</keyword>
<dbReference type="PANTHER" id="PTHR43432:SF3">
    <property type="entry name" value="SLR0285 PROTEIN"/>
    <property type="match status" value="1"/>
</dbReference>
<sequence length="346" mass="38908">MNDKSKGRGSLFNTVNPYSTYHLEEEAAEWEPVQTKYHPVEAKTIVNQVSSPDLNFEYSLNPYQGCEHGCAYCFARPTHEYWGYSAGLDFESTILVKENAPSLLEALFTKKSYVPKTIMLSGNTDCYQPIERKLGLTRALLELALRYKNPVSIITKNALVLRDLDILSELAKHNLTYVTLSIPTLDEPLRRVMEPRTSTASNKIKTIQTLSAHGIPVHVMVAPIIPGLTSHECLSILKASSQAGARSAGYALLRLNDTVEPVFSRWIETHFPDKARKVRNLLKDCREGEVSEKRFFIRTRGSGPVAEAIAQSFALGRKKYFQDRKRPQLTTTLFDPSGGTQLRLFP</sequence>
<dbReference type="Pfam" id="PF04055">
    <property type="entry name" value="Radical_SAM"/>
    <property type="match status" value="1"/>
</dbReference>
<dbReference type="SUPFAM" id="SSF102114">
    <property type="entry name" value="Radical SAM enzymes"/>
    <property type="match status" value="1"/>
</dbReference>
<dbReference type="InterPro" id="IPR007197">
    <property type="entry name" value="rSAM"/>
</dbReference>
<keyword evidence="1" id="KW-0479">Metal-binding</keyword>
<dbReference type="Gene3D" id="3.80.30.30">
    <property type="match status" value="1"/>
</dbReference>
<accession>A0A930YW22</accession>
<evidence type="ECO:0000256" key="1">
    <source>
        <dbReference type="ARBA" id="ARBA00022723"/>
    </source>
</evidence>
<evidence type="ECO:0000256" key="2">
    <source>
        <dbReference type="ARBA" id="ARBA00023004"/>
    </source>
</evidence>
<proteinExistence type="predicted"/>
<evidence type="ECO:0000313" key="6">
    <source>
        <dbReference type="Proteomes" id="UP000694480"/>
    </source>
</evidence>
<dbReference type="InterPro" id="IPR058240">
    <property type="entry name" value="rSAM_sf"/>
</dbReference>
<keyword evidence="2" id="KW-0408">Iron</keyword>
<dbReference type="InterPro" id="IPR006638">
    <property type="entry name" value="Elp3/MiaA/NifB-like_rSAM"/>
</dbReference>
<gene>
    <name evidence="5" type="ORF">IC612_06600</name>
</gene>
<feature type="domain" description="Elp3/MiaA/NifB-like radical SAM core" evidence="4">
    <location>
        <begin position="56"/>
        <end position="283"/>
    </location>
</feature>
<evidence type="ECO:0000256" key="3">
    <source>
        <dbReference type="ARBA" id="ARBA00023014"/>
    </source>
</evidence>
<dbReference type="NCBIfam" id="NF033668">
    <property type="entry name" value="rSAM_PA0069"/>
    <property type="match status" value="1"/>
</dbReference>
<dbReference type="EMBL" id="JADKYY010000007">
    <property type="protein sequence ID" value="MBF5027463.1"/>
    <property type="molecule type" value="Genomic_DNA"/>
</dbReference>